<dbReference type="InParanoid" id="A0A1Y2B466"/>
<feature type="transmembrane region" description="Helical" evidence="1">
    <location>
        <begin position="78"/>
        <end position="100"/>
    </location>
</feature>
<protein>
    <recommendedName>
        <fullName evidence="4">MARVEL domain-containing protein</fullName>
    </recommendedName>
</protein>
<gene>
    <name evidence="2" type="ORF">BCR39DRAFT_531887</name>
</gene>
<keyword evidence="1" id="KW-1133">Transmembrane helix</keyword>
<dbReference type="AlphaFoldDB" id="A0A1Y2B466"/>
<evidence type="ECO:0000313" key="2">
    <source>
        <dbReference type="EMBL" id="ORY29516.1"/>
    </source>
</evidence>
<keyword evidence="3" id="KW-1185">Reference proteome</keyword>
<feature type="transmembrane region" description="Helical" evidence="1">
    <location>
        <begin position="42"/>
        <end position="66"/>
    </location>
</feature>
<evidence type="ECO:0008006" key="4">
    <source>
        <dbReference type="Google" id="ProtNLM"/>
    </source>
</evidence>
<organism evidence="2 3">
    <name type="scientific">Naematelia encephala</name>
    <dbReference type="NCBI Taxonomy" id="71784"/>
    <lineage>
        <taxon>Eukaryota</taxon>
        <taxon>Fungi</taxon>
        <taxon>Dikarya</taxon>
        <taxon>Basidiomycota</taxon>
        <taxon>Agaricomycotina</taxon>
        <taxon>Tremellomycetes</taxon>
        <taxon>Tremellales</taxon>
        <taxon>Naemateliaceae</taxon>
        <taxon>Naematelia</taxon>
    </lineage>
</organism>
<reference evidence="2 3" key="1">
    <citation type="submission" date="2016-07" db="EMBL/GenBank/DDBJ databases">
        <title>Pervasive Adenine N6-methylation of Active Genes in Fungi.</title>
        <authorList>
            <consortium name="DOE Joint Genome Institute"/>
            <person name="Mondo S.J."/>
            <person name="Dannebaum R.O."/>
            <person name="Kuo R.C."/>
            <person name="Labutti K."/>
            <person name="Haridas S."/>
            <person name="Kuo A."/>
            <person name="Salamov A."/>
            <person name="Ahrendt S.R."/>
            <person name="Lipzen A."/>
            <person name="Sullivan W."/>
            <person name="Andreopoulos W.B."/>
            <person name="Clum A."/>
            <person name="Lindquist E."/>
            <person name="Daum C."/>
            <person name="Ramamoorthy G.K."/>
            <person name="Gryganskyi A."/>
            <person name="Culley D."/>
            <person name="Magnuson J.K."/>
            <person name="James T.Y."/>
            <person name="O'Malley M.A."/>
            <person name="Stajich J.E."/>
            <person name="Spatafora J.W."/>
            <person name="Visel A."/>
            <person name="Grigoriev I.V."/>
        </authorList>
    </citation>
    <scope>NUCLEOTIDE SEQUENCE [LARGE SCALE GENOMIC DNA]</scope>
    <source>
        <strain evidence="2 3">68-887.2</strain>
    </source>
</reference>
<dbReference type="Proteomes" id="UP000193986">
    <property type="component" value="Unassembled WGS sequence"/>
</dbReference>
<dbReference type="EMBL" id="MCFC01000025">
    <property type="protein sequence ID" value="ORY29516.1"/>
    <property type="molecule type" value="Genomic_DNA"/>
</dbReference>
<dbReference type="OrthoDB" id="2568061at2759"/>
<proteinExistence type="predicted"/>
<keyword evidence="1" id="KW-0812">Transmembrane</keyword>
<evidence type="ECO:0000256" key="1">
    <source>
        <dbReference type="SAM" id="Phobius"/>
    </source>
</evidence>
<keyword evidence="1" id="KW-0472">Membrane</keyword>
<comment type="caution">
    <text evidence="2">The sequence shown here is derived from an EMBL/GenBank/DDBJ whole genome shotgun (WGS) entry which is preliminary data.</text>
</comment>
<feature type="transmembrane region" description="Helical" evidence="1">
    <location>
        <begin position="12"/>
        <end position="30"/>
    </location>
</feature>
<feature type="transmembrane region" description="Helical" evidence="1">
    <location>
        <begin position="127"/>
        <end position="146"/>
    </location>
</feature>
<name>A0A1Y2B466_9TREE</name>
<sequence length="175" mass="18369">MVSLAGLKSPLMGLLLAVSYSSMVIDIIMITKVHADQNDYGAYPPAVVSMLVAAICQFLYCLAYFVRSGKGVLFKASSVAAALCFFLCFQVGSVAAATALRHHKKYCPPTASNGGDCSGVLRGTEGLGFAIVALNLIVIGFLAALVSKHGAWSDDLHNIPPIALPNADMEKAPVH</sequence>
<evidence type="ECO:0000313" key="3">
    <source>
        <dbReference type="Proteomes" id="UP000193986"/>
    </source>
</evidence>
<accession>A0A1Y2B466</accession>